<dbReference type="Proteomes" id="UP001303160">
    <property type="component" value="Unassembled WGS sequence"/>
</dbReference>
<dbReference type="PANTHER" id="PTHR28180:SF2">
    <property type="entry name" value="PEROXISOMAL PROTEIN 2"/>
    <property type="match status" value="1"/>
</dbReference>
<reference evidence="2" key="1">
    <citation type="journal article" date="2023" name="Mol. Phylogenet. Evol.">
        <title>Genome-scale phylogeny and comparative genomics of the fungal order Sordariales.</title>
        <authorList>
            <person name="Hensen N."/>
            <person name="Bonometti L."/>
            <person name="Westerberg I."/>
            <person name="Brannstrom I.O."/>
            <person name="Guillou S."/>
            <person name="Cros-Aarteil S."/>
            <person name="Calhoun S."/>
            <person name="Haridas S."/>
            <person name="Kuo A."/>
            <person name="Mondo S."/>
            <person name="Pangilinan J."/>
            <person name="Riley R."/>
            <person name="LaButti K."/>
            <person name="Andreopoulos B."/>
            <person name="Lipzen A."/>
            <person name="Chen C."/>
            <person name="Yan M."/>
            <person name="Daum C."/>
            <person name="Ng V."/>
            <person name="Clum A."/>
            <person name="Steindorff A."/>
            <person name="Ohm R.A."/>
            <person name="Martin F."/>
            <person name="Silar P."/>
            <person name="Natvig D.O."/>
            <person name="Lalanne C."/>
            <person name="Gautier V."/>
            <person name="Ament-Velasquez S.L."/>
            <person name="Kruys A."/>
            <person name="Hutchinson M.I."/>
            <person name="Powell A.J."/>
            <person name="Barry K."/>
            <person name="Miller A.N."/>
            <person name="Grigoriev I.V."/>
            <person name="Debuchy R."/>
            <person name="Gladieux P."/>
            <person name="Hiltunen Thoren M."/>
            <person name="Johannesson H."/>
        </authorList>
    </citation>
    <scope>NUCLEOTIDE SEQUENCE</scope>
    <source>
        <strain evidence="2">CBS 315.58</strain>
    </source>
</reference>
<proteinExistence type="predicted"/>
<dbReference type="AlphaFoldDB" id="A0AAN6XA81"/>
<comment type="caution">
    <text evidence="2">The sequence shown here is derived from an EMBL/GenBank/DDBJ whole genome shotgun (WGS) entry which is preliminary data.</text>
</comment>
<protein>
    <submittedName>
        <fullName evidence="2">Uncharacterized protein</fullName>
    </submittedName>
</protein>
<feature type="compositionally biased region" description="Basic and acidic residues" evidence="1">
    <location>
        <begin position="343"/>
        <end position="352"/>
    </location>
</feature>
<dbReference type="SUPFAM" id="SSF69118">
    <property type="entry name" value="AhpD-like"/>
    <property type="match status" value="1"/>
</dbReference>
<accession>A0AAN6XA81</accession>
<evidence type="ECO:0000313" key="3">
    <source>
        <dbReference type="Proteomes" id="UP001303160"/>
    </source>
</evidence>
<keyword evidence="3" id="KW-1185">Reference proteome</keyword>
<evidence type="ECO:0000313" key="2">
    <source>
        <dbReference type="EMBL" id="KAK4196318.1"/>
    </source>
</evidence>
<sequence>MAEAKLKDLGSLAPSLKRLINAPFSNPNTTTAPPRIRNIYQRLSREAKERKYGERPWITIAAAATFTLNSPQSLSALHSVASSTVPHPTSSSPSSTPQHLTPLLLAELIREVGLKCISFNGIPRTINCLNAFRSDLDVNPWATSLASLPSRTVTNRTINDTISRGNSLWKSIYTPFHAKLSQKLALAHPDLPGYILQGHYAMLLADPPQYERVIPKQARLGRCLTSLVAIACLRAQTGVGPQVLSHVYGLKKAIAQELHKNEDEFEIDGAEGEEGIERLAEDEGCEWVLSSVDAIAKAIGGGNFAQWEREAAEEEERVEDDTRLDGEVSEVGNVAEEMQEELQDGRRRESKL</sequence>
<evidence type="ECO:0000256" key="1">
    <source>
        <dbReference type="SAM" id="MobiDB-lite"/>
    </source>
</evidence>
<dbReference type="InterPro" id="IPR029032">
    <property type="entry name" value="AhpD-like"/>
</dbReference>
<dbReference type="PANTHER" id="PTHR28180">
    <property type="entry name" value="CONSERVED MITOCHONDRIAL PROTEIN-RELATED"/>
    <property type="match status" value="1"/>
</dbReference>
<dbReference type="EMBL" id="MU863987">
    <property type="protein sequence ID" value="KAK4196318.1"/>
    <property type="molecule type" value="Genomic_DNA"/>
</dbReference>
<reference evidence="2" key="2">
    <citation type="submission" date="2023-05" db="EMBL/GenBank/DDBJ databases">
        <authorList>
            <consortium name="Lawrence Berkeley National Laboratory"/>
            <person name="Steindorff A."/>
            <person name="Hensen N."/>
            <person name="Bonometti L."/>
            <person name="Westerberg I."/>
            <person name="Brannstrom I.O."/>
            <person name="Guillou S."/>
            <person name="Cros-Aarteil S."/>
            <person name="Calhoun S."/>
            <person name="Haridas S."/>
            <person name="Kuo A."/>
            <person name="Mondo S."/>
            <person name="Pangilinan J."/>
            <person name="Riley R."/>
            <person name="Labutti K."/>
            <person name="Andreopoulos B."/>
            <person name="Lipzen A."/>
            <person name="Chen C."/>
            <person name="Yanf M."/>
            <person name="Daum C."/>
            <person name="Ng V."/>
            <person name="Clum A."/>
            <person name="Ohm R."/>
            <person name="Martin F."/>
            <person name="Silar P."/>
            <person name="Natvig D."/>
            <person name="Lalanne C."/>
            <person name="Gautier V."/>
            <person name="Ament-Velasquez S.L."/>
            <person name="Kruys A."/>
            <person name="Hutchinson M.I."/>
            <person name="Powell A.J."/>
            <person name="Barry K."/>
            <person name="Miller A.N."/>
            <person name="Grigoriev I.V."/>
            <person name="Debuchy R."/>
            <person name="Gladieux P."/>
            <person name="Thoren M.H."/>
            <person name="Johannesson H."/>
        </authorList>
    </citation>
    <scope>NUCLEOTIDE SEQUENCE</scope>
    <source>
        <strain evidence="2">CBS 315.58</strain>
    </source>
</reference>
<dbReference type="InterPro" id="IPR052999">
    <property type="entry name" value="PTS1_Protein"/>
</dbReference>
<organism evidence="2 3">
    <name type="scientific">Triangularia verruculosa</name>
    <dbReference type="NCBI Taxonomy" id="2587418"/>
    <lineage>
        <taxon>Eukaryota</taxon>
        <taxon>Fungi</taxon>
        <taxon>Dikarya</taxon>
        <taxon>Ascomycota</taxon>
        <taxon>Pezizomycotina</taxon>
        <taxon>Sordariomycetes</taxon>
        <taxon>Sordariomycetidae</taxon>
        <taxon>Sordariales</taxon>
        <taxon>Podosporaceae</taxon>
        <taxon>Triangularia</taxon>
    </lineage>
</organism>
<feature type="region of interest" description="Disordered" evidence="1">
    <location>
        <begin position="79"/>
        <end position="98"/>
    </location>
</feature>
<feature type="region of interest" description="Disordered" evidence="1">
    <location>
        <begin position="309"/>
        <end position="352"/>
    </location>
</feature>
<name>A0AAN6XA81_9PEZI</name>
<gene>
    <name evidence="2" type="ORF">QBC40DRAFT_234566</name>
</gene>
<dbReference type="Gene3D" id="1.20.1290.10">
    <property type="entry name" value="AhpD-like"/>
    <property type="match status" value="1"/>
</dbReference>